<protein>
    <submittedName>
        <fullName evidence="1">Uncharacterized protein</fullName>
    </submittedName>
</protein>
<dbReference type="AlphaFoldDB" id="A0A2P2N580"/>
<dbReference type="EMBL" id="GGEC01057136">
    <property type="protein sequence ID" value="MBX37620.1"/>
    <property type="molecule type" value="Transcribed_RNA"/>
</dbReference>
<organism evidence="1">
    <name type="scientific">Rhizophora mucronata</name>
    <name type="common">Asiatic mangrove</name>
    <dbReference type="NCBI Taxonomy" id="61149"/>
    <lineage>
        <taxon>Eukaryota</taxon>
        <taxon>Viridiplantae</taxon>
        <taxon>Streptophyta</taxon>
        <taxon>Embryophyta</taxon>
        <taxon>Tracheophyta</taxon>
        <taxon>Spermatophyta</taxon>
        <taxon>Magnoliopsida</taxon>
        <taxon>eudicotyledons</taxon>
        <taxon>Gunneridae</taxon>
        <taxon>Pentapetalae</taxon>
        <taxon>rosids</taxon>
        <taxon>fabids</taxon>
        <taxon>Malpighiales</taxon>
        <taxon>Rhizophoraceae</taxon>
        <taxon>Rhizophora</taxon>
    </lineage>
</organism>
<reference evidence="1" key="1">
    <citation type="submission" date="2018-02" db="EMBL/GenBank/DDBJ databases">
        <title>Rhizophora mucronata_Transcriptome.</title>
        <authorList>
            <person name="Meera S.P."/>
            <person name="Sreeshan A."/>
            <person name="Augustine A."/>
        </authorList>
    </citation>
    <scope>NUCLEOTIDE SEQUENCE</scope>
    <source>
        <tissue evidence="1">Leaf</tissue>
    </source>
</reference>
<sequence>MTTGDGPSARFSMAGDCLDPLKGGTLVWVVAIRVLRHWTICTTCTQDLQVYTVKQL</sequence>
<name>A0A2P2N580_RHIMU</name>
<accession>A0A2P2N580</accession>
<evidence type="ECO:0000313" key="1">
    <source>
        <dbReference type="EMBL" id="MBX37620.1"/>
    </source>
</evidence>
<proteinExistence type="predicted"/>